<dbReference type="Proteomes" id="UP001596956">
    <property type="component" value="Unassembled WGS sequence"/>
</dbReference>
<protein>
    <submittedName>
        <fullName evidence="2">Transposase</fullName>
    </submittedName>
</protein>
<proteinExistence type="predicted"/>
<accession>A0ABW3BH63</accession>
<dbReference type="InterPro" id="IPR036388">
    <property type="entry name" value="WH-like_DNA-bd_sf"/>
</dbReference>
<feature type="compositionally biased region" description="Basic residues" evidence="1">
    <location>
        <begin position="75"/>
        <end position="87"/>
    </location>
</feature>
<evidence type="ECO:0000256" key="1">
    <source>
        <dbReference type="SAM" id="MobiDB-lite"/>
    </source>
</evidence>
<evidence type="ECO:0000313" key="2">
    <source>
        <dbReference type="EMBL" id="MFD0802713.1"/>
    </source>
</evidence>
<organism evidence="2 3">
    <name type="scientific">Streptomonospora algeriensis</name>
    <dbReference type="NCBI Taxonomy" id="995084"/>
    <lineage>
        <taxon>Bacteria</taxon>
        <taxon>Bacillati</taxon>
        <taxon>Actinomycetota</taxon>
        <taxon>Actinomycetes</taxon>
        <taxon>Streptosporangiales</taxon>
        <taxon>Nocardiopsidaceae</taxon>
        <taxon>Streptomonospora</taxon>
    </lineage>
</organism>
<dbReference type="InterPro" id="IPR002514">
    <property type="entry name" value="Transposase_8"/>
</dbReference>
<feature type="compositionally biased region" description="Polar residues" evidence="1">
    <location>
        <begin position="63"/>
        <end position="74"/>
    </location>
</feature>
<dbReference type="EMBL" id="JBHTHR010000569">
    <property type="protein sequence ID" value="MFD0802713.1"/>
    <property type="molecule type" value="Genomic_DNA"/>
</dbReference>
<dbReference type="Gene3D" id="1.10.10.10">
    <property type="entry name" value="Winged helix-like DNA-binding domain superfamily/Winged helix DNA-binding domain"/>
    <property type="match status" value="1"/>
</dbReference>
<sequence>MRERAVRPTVESERPIALAAADPGLHREALRTWVRRAQADTGKHPSSSPPPSSGSDEPPRSTAVPQRGTTSARTRPQHTARPARARP</sequence>
<feature type="region of interest" description="Disordered" evidence="1">
    <location>
        <begin position="36"/>
        <end position="87"/>
    </location>
</feature>
<keyword evidence="3" id="KW-1185">Reference proteome</keyword>
<evidence type="ECO:0000313" key="3">
    <source>
        <dbReference type="Proteomes" id="UP001596956"/>
    </source>
</evidence>
<comment type="caution">
    <text evidence="2">The sequence shown here is derived from an EMBL/GenBank/DDBJ whole genome shotgun (WGS) entry which is preliminary data.</text>
</comment>
<dbReference type="Pfam" id="PF01527">
    <property type="entry name" value="HTH_Tnp_1"/>
    <property type="match status" value="1"/>
</dbReference>
<gene>
    <name evidence="2" type="ORF">ACFQZU_15490</name>
</gene>
<name>A0ABW3BH63_9ACTN</name>
<reference evidence="3" key="1">
    <citation type="journal article" date="2019" name="Int. J. Syst. Evol. Microbiol.">
        <title>The Global Catalogue of Microorganisms (GCM) 10K type strain sequencing project: providing services to taxonomists for standard genome sequencing and annotation.</title>
        <authorList>
            <consortium name="The Broad Institute Genomics Platform"/>
            <consortium name="The Broad Institute Genome Sequencing Center for Infectious Disease"/>
            <person name="Wu L."/>
            <person name="Ma J."/>
        </authorList>
    </citation>
    <scope>NUCLEOTIDE SEQUENCE [LARGE SCALE GENOMIC DNA]</scope>
    <source>
        <strain evidence="3">CCUG 63369</strain>
    </source>
</reference>